<dbReference type="GO" id="GO:0005886">
    <property type="term" value="C:plasma membrane"/>
    <property type="evidence" value="ECO:0007669"/>
    <property type="project" value="UniProtKB-SubCell"/>
</dbReference>
<dbReference type="PANTHER" id="PTHR34296">
    <property type="entry name" value="TRANSCRIPTIONAL ACTIVATOR PROTEIN MED"/>
    <property type="match status" value="1"/>
</dbReference>
<dbReference type="SUPFAM" id="SSF53822">
    <property type="entry name" value="Periplasmic binding protein-like I"/>
    <property type="match status" value="1"/>
</dbReference>
<accession>A0A0F5H0Z3</accession>
<evidence type="ECO:0000256" key="3">
    <source>
        <dbReference type="ARBA" id="ARBA00022475"/>
    </source>
</evidence>
<dbReference type="Pfam" id="PF02608">
    <property type="entry name" value="Bmp"/>
    <property type="match status" value="1"/>
</dbReference>
<evidence type="ECO:0000256" key="8">
    <source>
        <dbReference type="SAM" id="SignalP"/>
    </source>
</evidence>
<dbReference type="InterPro" id="IPR028082">
    <property type="entry name" value="Peripla_BP_I"/>
</dbReference>
<keyword evidence="11" id="KW-1185">Reference proteome</keyword>
<name>A0A0F5H0Z3_9BACT</name>
<feature type="region of interest" description="Disordered" evidence="7">
    <location>
        <begin position="446"/>
        <end position="510"/>
    </location>
</feature>
<dbReference type="Proteomes" id="UP000033750">
    <property type="component" value="Unassembled WGS sequence"/>
</dbReference>
<keyword evidence="4 8" id="KW-0732">Signal</keyword>
<dbReference type="RefSeq" id="WP_046097132.1">
    <property type="nucleotide sequence ID" value="NZ_JZXN01000017.1"/>
</dbReference>
<evidence type="ECO:0000256" key="6">
    <source>
        <dbReference type="ARBA" id="ARBA00023288"/>
    </source>
</evidence>
<evidence type="ECO:0000256" key="7">
    <source>
        <dbReference type="SAM" id="MobiDB-lite"/>
    </source>
</evidence>
<evidence type="ECO:0000256" key="4">
    <source>
        <dbReference type="ARBA" id="ARBA00022729"/>
    </source>
</evidence>
<dbReference type="EMBL" id="JZXN01000017">
    <property type="protein sequence ID" value="KKB26800.1"/>
    <property type="molecule type" value="Genomic_DNA"/>
</dbReference>
<evidence type="ECO:0000256" key="5">
    <source>
        <dbReference type="ARBA" id="ARBA00023136"/>
    </source>
</evidence>
<evidence type="ECO:0000259" key="9">
    <source>
        <dbReference type="Pfam" id="PF02608"/>
    </source>
</evidence>
<keyword evidence="6" id="KW-0449">Lipoprotein</keyword>
<dbReference type="Gene3D" id="3.40.50.2300">
    <property type="match status" value="2"/>
</dbReference>
<keyword evidence="3" id="KW-1003">Cell membrane</keyword>
<organism evidence="10 11">
    <name type="scientific">Mycoplasmopsis meleagridis ATCC 25294</name>
    <dbReference type="NCBI Taxonomy" id="1264554"/>
    <lineage>
        <taxon>Bacteria</taxon>
        <taxon>Bacillati</taxon>
        <taxon>Mycoplasmatota</taxon>
        <taxon>Mycoplasmoidales</taxon>
        <taxon>Metamycoplasmataceae</taxon>
        <taxon>Mycoplasmopsis</taxon>
    </lineage>
</organism>
<evidence type="ECO:0000256" key="2">
    <source>
        <dbReference type="ARBA" id="ARBA00008610"/>
    </source>
</evidence>
<evidence type="ECO:0000313" key="10">
    <source>
        <dbReference type="EMBL" id="KKB26800.1"/>
    </source>
</evidence>
<dbReference type="PRINTS" id="PR01733">
    <property type="entry name" value="LIPPROTEIN48"/>
</dbReference>
<dbReference type="PROSITE" id="PS51257">
    <property type="entry name" value="PROKAR_LIPOPROTEIN"/>
    <property type="match status" value="1"/>
</dbReference>
<dbReference type="InterPro" id="IPR050957">
    <property type="entry name" value="BMP_lipoprotein"/>
</dbReference>
<gene>
    <name evidence="10" type="ORF">MMELEA_01910</name>
</gene>
<dbReference type="OrthoDB" id="9769871at2"/>
<dbReference type="STRING" id="29561.MM26B8_03840"/>
<dbReference type="InterPro" id="IPR003760">
    <property type="entry name" value="PnrA-like"/>
</dbReference>
<sequence length="510" mass="55110">MKKLTKSWLTMGGLFAASVPALAAVSCEENYVHRNAPAEKDRIAEIVLNNDFKITNDNVGNNNHVAVVTDGGDIDDKSFNQSSWEGVIRLMEQNKISPDNYAIYQTQNNNFSDQYNAALDNGSRYIVLTGFHHLDPLLSWIKQDGVLKRIKDNNVIFLTIDFAIDTNSDGARELAGHTIALTYDVKQAAYMAGWAAGEFLKEKYANEPEKRNFGTFGGGTFPGVTDFNEGFMKGLIDYNKENPEAKVTIKTKNKGNVYLNSLFEINDSSKQSEVRTEVLDLNPTLVLPVAGRWNQYVSANHVQYIVGVDTDQALGDDAHKDVYLTSILKAVGQSVYDTIGYLLTTDLTNGELTKSKLGGFELNKTSGSFNKGYADKWVGLAQTHLEGGDKALAEKAIEVGKAKYSALSSSDKEWLESNKVTRDGQVVQDGQKRINDLALLLDPSAVTTPTVTTPTPSVPNVSGSGESTTTQGSESSTSGTQSGSSTPNAESGTSSNTNSGTTTEGAATAK</sequence>
<reference evidence="10 11" key="1">
    <citation type="submission" date="2015-03" db="EMBL/GenBank/DDBJ databases">
        <title>Genome sequence of Mycoplasma meleagridis strain ATCC 25294.</title>
        <authorList>
            <person name="Yacoub E."/>
            <person name="Blanchard A."/>
            <person name="Sirand-Pugnet P."/>
            <person name="Mardassi B.B.A."/>
        </authorList>
    </citation>
    <scope>NUCLEOTIDE SEQUENCE [LARGE SCALE GENOMIC DNA]</scope>
    <source>
        <strain evidence="10 11">ATCC 25294</strain>
    </source>
</reference>
<keyword evidence="5" id="KW-0472">Membrane</keyword>
<dbReference type="PANTHER" id="PTHR34296:SF2">
    <property type="entry name" value="ABC TRANSPORTER GUANOSINE-BINDING PROTEIN NUPN"/>
    <property type="match status" value="1"/>
</dbReference>
<dbReference type="PATRIC" id="fig|1264554.4.peg.216"/>
<feature type="signal peptide" evidence="8">
    <location>
        <begin position="1"/>
        <end position="23"/>
    </location>
</feature>
<evidence type="ECO:0000313" key="11">
    <source>
        <dbReference type="Proteomes" id="UP000033750"/>
    </source>
</evidence>
<proteinExistence type="inferred from homology"/>
<comment type="caution">
    <text evidence="10">The sequence shown here is derived from an EMBL/GenBank/DDBJ whole genome shotgun (WGS) entry which is preliminary data.</text>
</comment>
<feature type="domain" description="ABC transporter substrate-binding protein PnrA-like" evidence="9">
    <location>
        <begin position="65"/>
        <end position="354"/>
    </location>
</feature>
<comment type="subcellular location">
    <subcellularLocation>
        <location evidence="1">Cell membrane</location>
        <topology evidence="1">Lipid-anchor</topology>
    </subcellularLocation>
</comment>
<comment type="similarity">
    <text evidence="2">Belongs to the BMP lipoprotein family.</text>
</comment>
<feature type="chain" id="PRO_5002487260" description="ABC transporter substrate-binding protein PnrA-like domain-containing protein" evidence="8">
    <location>
        <begin position="24"/>
        <end position="510"/>
    </location>
</feature>
<dbReference type="AlphaFoldDB" id="A0A0F5H0Z3"/>
<evidence type="ECO:0000256" key="1">
    <source>
        <dbReference type="ARBA" id="ARBA00004193"/>
    </source>
</evidence>
<protein>
    <recommendedName>
        <fullName evidence="9">ABC transporter substrate-binding protein PnrA-like domain-containing protein</fullName>
    </recommendedName>
</protein>
<dbReference type="InterPro" id="IPR008107">
    <property type="entry name" value="Mycoplasma_p48"/>
</dbReference>